<dbReference type="EMBL" id="FUYH01000041">
    <property type="protein sequence ID" value="SKB00056.1"/>
    <property type="molecule type" value="Genomic_DNA"/>
</dbReference>
<dbReference type="STRING" id="1147123.SAMN05443428_1416"/>
<evidence type="ECO:0008006" key="3">
    <source>
        <dbReference type="Google" id="ProtNLM"/>
    </source>
</evidence>
<keyword evidence="2" id="KW-1185">Reference proteome</keyword>
<dbReference type="InterPro" id="IPR024524">
    <property type="entry name" value="DUF3800"/>
</dbReference>
<dbReference type="AlphaFoldDB" id="A0A1T4YE44"/>
<sequence>MSWRNRPTFIESCPEDIDYILFVDENGDSNLKYIKKCIINKHLPDNNNRFLTITGTIVKKEDLTNIKNKILALKQKYWENGMFYYKGHLKRVCFHSVDIRTKKGPFSDKIIRYNDFIIDLSAILDEIPAIIVSSTIDKYNLYMKYNSPYNPYNLSLNFVLERFVKYILKPGEKGIVILEARGEKDDKKLLDHIKFIIDNGTNVVSSNYFSKIKGVFFNPKWHAQSNGKKSYFGLEITDLYSYPIFKYCSTGTKDKAFQTLESKLFKYPNYTGCGVKKFP</sequence>
<organism evidence="1 2">
    <name type="scientific">Caloramator quimbayensis</name>
    <dbReference type="NCBI Taxonomy" id="1147123"/>
    <lineage>
        <taxon>Bacteria</taxon>
        <taxon>Bacillati</taxon>
        <taxon>Bacillota</taxon>
        <taxon>Clostridia</taxon>
        <taxon>Eubacteriales</taxon>
        <taxon>Clostridiaceae</taxon>
        <taxon>Caloramator</taxon>
    </lineage>
</organism>
<dbReference type="RefSeq" id="WP_179122329.1">
    <property type="nucleotide sequence ID" value="NZ_FUYH01000041.1"/>
</dbReference>
<evidence type="ECO:0000313" key="1">
    <source>
        <dbReference type="EMBL" id="SKB00056.1"/>
    </source>
</evidence>
<name>A0A1T4YE44_9CLOT</name>
<dbReference type="Pfam" id="PF12686">
    <property type="entry name" value="DUF3800"/>
    <property type="match status" value="1"/>
</dbReference>
<evidence type="ECO:0000313" key="2">
    <source>
        <dbReference type="Proteomes" id="UP000190105"/>
    </source>
</evidence>
<proteinExistence type="predicted"/>
<dbReference type="Proteomes" id="UP000190105">
    <property type="component" value="Unassembled WGS sequence"/>
</dbReference>
<reference evidence="2" key="1">
    <citation type="submission" date="2017-02" db="EMBL/GenBank/DDBJ databases">
        <authorList>
            <person name="Varghese N."/>
            <person name="Submissions S."/>
        </authorList>
    </citation>
    <scope>NUCLEOTIDE SEQUENCE [LARGE SCALE GENOMIC DNA]</scope>
    <source>
        <strain evidence="2">USBA 833</strain>
    </source>
</reference>
<accession>A0A1T4YE44</accession>
<gene>
    <name evidence="1" type="ORF">SAMN05443428_1416</name>
</gene>
<protein>
    <recommendedName>
        <fullName evidence="3">DUF3800 domain-containing protein</fullName>
    </recommendedName>
</protein>